<reference evidence="3" key="2">
    <citation type="submission" date="2015-01" db="EMBL/GenBank/DDBJ databases">
        <title>Evolutionary Origins and Diversification of the Mycorrhizal Mutualists.</title>
        <authorList>
            <consortium name="DOE Joint Genome Institute"/>
            <consortium name="Mycorrhizal Genomics Consortium"/>
            <person name="Kohler A."/>
            <person name="Kuo A."/>
            <person name="Nagy L.G."/>
            <person name="Floudas D."/>
            <person name="Copeland A."/>
            <person name="Barry K.W."/>
            <person name="Cichocki N."/>
            <person name="Veneault-Fourrey C."/>
            <person name="LaButti K."/>
            <person name="Lindquist E.A."/>
            <person name="Lipzen A."/>
            <person name="Lundell T."/>
            <person name="Morin E."/>
            <person name="Murat C."/>
            <person name="Riley R."/>
            <person name="Ohm R."/>
            <person name="Sun H."/>
            <person name="Tunlid A."/>
            <person name="Henrissat B."/>
            <person name="Grigoriev I.V."/>
            <person name="Hibbett D.S."/>
            <person name="Martin F."/>
        </authorList>
    </citation>
    <scope>NUCLEOTIDE SEQUENCE [LARGE SCALE GENOMIC DNA]</scope>
    <source>
        <strain evidence="3">Zn</strain>
    </source>
</reference>
<evidence type="ECO:0000313" key="3">
    <source>
        <dbReference type="Proteomes" id="UP000054321"/>
    </source>
</evidence>
<dbReference type="InterPro" id="IPR032710">
    <property type="entry name" value="NTF2-like_dom_sf"/>
</dbReference>
<organism evidence="2 3">
    <name type="scientific">Oidiodendron maius (strain Zn)</name>
    <dbReference type="NCBI Taxonomy" id="913774"/>
    <lineage>
        <taxon>Eukaryota</taxon>
        <taxon>Fungi</taxon>
        <taxon>Dikarya</taxon>
        <taxon>Ascomycota</taxon>
        <taxon>Pezizomycotina</taxon>
        <taxon>Leotiomycetes</taxon>
        <taxon>Leotiomycetes incertae sedis</taxon>
        <taxon>Myxotrichaceae</taxon>
        <taxon>Oidiodendron</taxon>
    </lineage>
</organism>
<keyword evidence="3" id="KW-1185">Reference proteome</keyword>
<feature type="domain" description="SnoaL-like" evidence="1">
    <location>
        <begin position="16"/>
        <end position="144"/>
    </location>
</feature>
<accession>A0A0C3CBY9</accession>
<dbReference type="InParanoid" id="A0A0C3CBY9"/>
<reference evidence="2 3" key="1">
    <citation type="submission" date="2014-04" db="EMBL/GenBank/DDBJ databases">
        <authorList>
            <consortium name="DOE Joint Genome Institute"/>
            <person name="Kuo A."/>
            <person name="Martino E."/>
            <person name="Perotto S."/>
            <person name="Kohler A."/>
            <person name="Nagy L.G."/>
            <person name="Floudas D."/>
            <person name="Copeland A."/>
            <person name="Barry K.W."/>
            <person name="Cichocki N."/>
            <person name="Veneault-Fourrey C."/>
            <person name="LaButti K."/>
            <person name="Lindquist E.A."/>
            <person name="Lipzen A."/>
            <person name="Lundell T."/>
            <person name="Morin E."/>
            <person name="Murat C."/>
            <person name="Sun H."/>
            <person name="Tunlid A."/>
            <person name="Henrissat B."/>
            <person name="Grigoriev I.V."/>
            <person name="Hibbett D.S."/>
            <person name="Martin F."/>
            <person name="Nordberg H.P."/>
            <person name="Cantor M.N."/>
            <person name="Hua S.X."/>
        </authorList>
    </citation>
    <scope>NUCLEOTIDE SEQUENCE [LARGE SCALE GENOMIC DNA]</scope>
    <source>
        <strain evidence="2 3">Zn</strain>
    </source>
</reference>
<gene>
    <name evidence="2" type="ORF">OIDMADRAFT_131865</name>
</gene>
<dbReference type="SUPFAM" id="SSF54427">
    <property type="entry name" value="NTF2-like"/>
    <property type="match status" value="1"/>
</dbReference>
<evidence type="ECO:0000259" key="1">
    <source>
        <dbReference type="Pfam" id="PF13577"/>
    </source>
</evidence>
<dbReference type="EMBL" id="KN832884">
    <property type="protein sequence ID" value="KIM96453.1"/>
    <property type="molecule type" value="Genomic_DNA"/>
</dbReference>
<dbReference type="AlphaFoldDB" id="A0A0C3CBY9"/>
<evidence type="ECO:0000313" key="2">
    <source>
        <dbReference type="EMBL" id="KIM96453.1"/>
    </source>
</evidence>
<sequence length="161" mass="17646">MTQAPRITYPQSLNGLSTREEIADTVIRAALGLDSNNKALWESSWAADPDITFSVGSTVMKGLESINNDCFNRVGPMDTQHLITGIRIDVKDGLNTAHLTANALAQHYRAGQGQDPNAEFRLGGGTYDIQVVKESDGQWKIKTWVINTIWSQGTRAVFQPA</sequence>
<proteinExistence type="predicted"/>
<dbReference type="Gene3D" id="3.10.450.50">
    <property type="match status" value="1"/>
</dbReference>
<dbReference type="Proteomes" id="UP000054321">
    <property type="component" value="Unassembled WGS sequence"/>
</dbReference>
<dbReference type="Pfam" id="PF13577">
    <property type="entry name" value="SnoaL_4"/>
    <property type="match status" value="1"/>
</dbReference>
<protein>
    <recommendedName>
        <fullName evidence="1">SnoaL-like domain-containing protein</fullName>
    </recommendedName>
</protein>
<dbReference type="HOGENOM" id="CLU_106738_1_0_1"/>
<name>A0A0C3CBY9_OIDMZ</name>
<dbReference type="STRING" id="913774.A0A0C3CBY9"/>
<dbReference type="OrthoDB" id="2148716at2759"/>
<dbReference type="InterPro" id="IPR037401">
    <property type="entry name" value="SnoaL-like"/>
</dbReference>